<keyword evidence="2" id="KW-0472">Membrane</keyword>
<protein>
    <recommendedName>
        <fullName evidence="3">PAC domain-containing protein</fullName>
    </recommendedName>
</protein>
<evidence type="ECO:0000256" key="1">
    <source>
        <dbReference type="SAM" id="Coils"/>
    </source>
</evidence>
<reference evidence="4 5" key="1">
    <citation type="journal article" date="2015" name="Nature">
        <title>rRNA introns, odd ribosomes, and small enigmatic genomes across a large radiation of phyla.</title>
        <authorList>
            <person name="Brown C.T."/>
            <person name="Hug L.A."/>
            <person name="Thomas B.C."/>
            <person name="Sharon I."/>
            <person name="Castelle C.J."/>
            <person name="Singh A."/>
            <person name="Wilkins M.J."/>
            <person name="Williams K.H."/>
            <person name="Banfield J.F."/>
        </authorList>
    </citation>
    <scope>NUCLEOTIDE SEQUENCE [LARGE SCALE GENOMIC DNA]</scope>
</reference>
<dbReference type="EMBL" id="LCDG01000008">
    <property type="protein sequence ID" value="KKS47337.1"/>
    <property type="molecule type" value="Genomic_DNA"/>
</dbReference>
<proteinExistence type="predicted"/>
<dbReference type="InterPro" id="IPR013656">
    <property type="entry name" value="PAS_4"/>
</dbReference>
<evidence type="ECO:0000259" key="3">
    <source>
        <dbReference type="PROSITE" id="PS50113"/>
    </source>
</evidence>
<keyword evidence="2" id="KW-0812">Transmembrane</keyword>
<dbReference type="CDD" id="cd00130">
    <property type="entry name" value="PAS"/>
    <property type="match status" value="1"/>
</dbReference>
<comment type="caution">
    <text evidence="4">The sequence shown here is derived from an EMBL/GenBank/DDBJ whole genome shotgun (WGS) entry which is preliminary data.</text>
</comment>
<dbReference type="Proteomes" id="UP000034704">
    <property type="component" value="Unassembled WGS sequence"/>
</dbReference>
<feature type="domain" description="PAC" evidence="3">
    <location>
        <begin position="300"/>
        <end position="353"/>
    </location>
</feature>
<dbReference type="Gene3D" id="3.30.450.20">
    <property type="entry name" value="PAS domain"/>
    <property type="match status" value="1"/>
</dbReference>
<organism evidence="4 5">
    <name type="scientific">Candidatus Nomurabacteria bacterium GW2011_GWC2_42_20</name>
    <dbReference type="NCBI Taxonomy" id="1618756"/>
    <lineage>
        <taxon>Bacteria</taxon>
        <taxon>Candidatus Nomuraibacteriota</taxon>
    </lineage>
</organism>
<feature type="transmembrane region" description="Helical" evidence="2">
    <location>
        <begin position="197"/>
        <end position="218"/>
    </location>
</feature>
<sequence length="414" mass="46642">MENQTNTTDTKKVNALGKQHTGRNTLIIVGVILITIGVLGSFFSAQAIEKFFWEARTKSEIKTVAQLYKSLGEHDISEWQNVDANERIGIFAQSIRQYLPSIAAMKIFTVDGTIAWTDLRNVKPGYKKIGIEKEINEVESAGQMIKPASESTKQELIKENLLEIWTTLKNPQGKTLGYVELYFDSTDITAFINKIQYAIWGTTTIVLSVIITLIGVVFKKQDEIIFAKANELEDIVEKAPIGIYTIDNKGVVSSLNPKMSELIAEISSEKILGKNIFDSENAMKMNIEGDIREALTGAPFNKEVVATDKNGNEVYRQYSGTPLFATDGKTVAQVLFMVVDITERKKLENEIALHTKDLENRVADRTKELQAKIEELEQFERLTVGRELRMTELKQQVEKMRIKLESMGVDYNSL</sequence>
<keyword evidence="2" id="KW-1133">Transmembrane helix</keyword>
<feature type="transmembrane region" description="Helical" evidence="2">
    <location>
        <begin position="26"/>
        <end position="48"/>
    </location>
</feature>
<dbReference type="InterPro" id="IPR000700">
    <property type="entry name" value="PAS-assoc_C"/>
</dbReference>
<evidence type="ECO:0000313" key="5">
    <source>
        <dbReference type="Proteomes" id="UP000034704"/>
    </source>
</evidence>
<feature type="coiled-coil region" evidence="1">
    <location>
        <begin position="362"/>
        <end position="410"/>
    </location>
</feature>
<evidence type="ECO:0000313" key="4">
    <source>
        <dbReference type="EMBL" id="KKS47337.1"/>
    </source>
</evidence>
<evidence type="ECO:0000256" key="2">
    <source>
        <dbReference type="SAM" id="Phobius"/>
    </source>
</evidence>
<dbReference type="AlphaFoldDB" id="A0A0G0ZF34"/>
<dbReference type="InterPro" id="IPR000014">
    <property type="entry name" value="PAS"/>
</dbReference>
<dbReference type="STRING" id="1618756.UV12_C0008G0005"/>
<dbReference type="Pfam" id="PF08448">
    <property type="entry name" value="PAS_4"/>
    <property type="match status" value="1"/>
</dbReference>
<gene>
    <name evidence="4" type="ORF">UV12_C0008G0005</name>
</gene>
<accession>A0A0G0ZF34</accession>
<dbReference type="InterPro" id="IPR035965">
    <property type="entry name" value="PAS-like_dom_sf"/>
</dbReference>
<keyword evidence="1" id="KW-0175">Coiled coil</keyword>
<dbReference type="PROSITE" id="PS50113">
    <property type="entry name" value="PAC"/>
    <property type="match status" value="1"/>
</dbReference>
<dbReference type="NCBIfam" id="TIGR00229">
    <property type="entry name" value="sensory_box"/>
    <property type="match status" value="1"/>
</dbReference>
<name>A0A0G0ZF34_9BACT</name>
<dbReference type="SUPFAM" id="SSF55785">
    <property type="entry name" value="PYP-like sensor domain (PAS domain)"/>
    <property type="match status" value="1"/>
</dbReference>